<gene>
    <name evidence="1" type="ORF">GEOBRER4_25230</name>
</gene>
<proteinExistence type="predicted"/>
<accession>A0A6S6M1X4</accession>
<evidence type="ECO:0000313" key="2">
    <source>
        <dbReference type="Proteomes" id="UP000515472"/>
    </source>
</evidence>
<sequence>MFKLEHGFMVLIFITLKVFPHIPTLGCKKKPHDFVSKEATIKAKKIRGLIKSNPIAEKKISKLRLSDLSKRVIGYDP</sequence>
<organism evidence="1 2">
    <name type="scientific">Citrifermentans bremense</name>
    <dbReference type="NCBI Taxonomy" id="60035"/>
    <lineage>
        <taxon>Bacteria</taxon>
        <taxon>Pseudomonadati</taxon>
        <taxon>Thermodesulfobacteriota</taxon>
        <taxon>Desulfuromonadia</taxon>
        <taxon>Geobacterales</taxon>
        <taxon>Geobacteraceae</taxon>
        <taxon>Citrifermentans</taxon>
    </lineage>
</organism>
<evidence type="ECO:0000313" key="1">
    <source>
        <dbReference type="EMBL" id="BCG47773.1"/>
    </source>
</evidence>
<dbReference type="KEGG" id="gbn:GEOBRER4_25230"/>
<protein>
    <submittedName>
        <fullName evidence="1">Uncharacterized protein</fullName>
    </submittedName>
</protein>
<dbReference type="EMBL" id="AP023213">
    <property type="protein sequence ID" value="BCG47773.1"/>
    <property type="molecule type" value="Genomic_DNA"/>
</dbReference>
<reference evidence="1 2" key="1">
    <citation type="submission" date="2020-06" db="EMBL/GenBank/DDBJ databases">
        <title>Interaction of electrochemicaly active bacteria, Geobacter bremensis R4 on different carbon anode.</title>
        <authorList>
            <person name="Meng L."/>
            <person name="Yoshida N."/>
        </authorList>
    </citation>
    <scope>NUCLEOTIDE SEQUENCE [LARGE SCALE GENOMIC DNA]</scope>
    <source>
        <strain evidence="1 2">R4</strain>
    </source>
</reference>
<dbReference type="AlphaFoldDB" id="A0A6S6M1X4"/>
<name>A0A6S6M1X4_9BACT</name>
<keyword evidence="2" id="KW-1185">Reference proteome</keyword>
<dbReference type="Proteomes" id="UP000515472">
    <property type="component" value="Chromosome"/>
</dbReference>